<proteinExistence type="predicted"/>
<reference evidence="1" key="2">
    <citation type="journal article" date="2015" name="Fish Shellfish Immunol.">
        <title>Early steps in the European eel (Anguilla anguilla)-Vibrio vulnificus interaction in the gills: Role of the RtxA13 toxin.</title>
        <authorList>
            <person name="Callol A."/>
            <person name="Pajuelo D."/>
            <person name="Ebbesson L."/>
            <person name="Teles M."/>
            <person name="MacKenzie S."/>
            <person name="Amaro C."/>
        </authorList>
    </citation>
    <scope>NUCLEOTIDE SEQUENCE</scope>
</reference>
<sequence>MRFVFFFSVVLCKTS</sequence>
<name>A0A0E9WF10_ANGAN</name>
<accession>A0A0E9WF10</accession>
<protein>
    <submittedName>
        <fullName evidence="1">Uncharacterized protein</fullName>
    </submittedName>
</protein>
<evidence type="ECO:0000313" key="1">
    <source>
        <dbReference type="EMBL" id="JAH88932.1"/>
    </source>
</evidence>
<organism evidence="1">
    <name type="scientific">Anguilla anguilla</name>
    <name type="common">European freshwater eel</name>
    <name type="synonym">Muraena anguilla</name>
    <dbReference type="NCBI Taxonomy" id="7936"/>
    <lineage>
        <taxon>Eukaryota</taxon>
        <taxon>Metazoa</taxon>
        <taxon>Chordata</taxon>
        <taxon>Craniata</taxon>
        <taxon>Vertebrata</taxon>
        <taxon>Euteleostomi</taxon>
        <taxon>Actinopterygii</taxon>
        <taxon>Neopterygii</taxon>
        <taxon>Teleostei</taxon>
        <taxon>Anguilliformes</taxon>
        <taxon>Anguillidae</taxon>
        <taxon>Anguilla</taxon>
    </lineage>
</organism>
<dbReference type="EMBL" id="GBXM01019645">
    <property type="protein sequence ID" value="JAH88932.1"/>
    <property type="molecule type" value="Transcribed_RNA"/>
</dbReference>
<reference evidence="1" key="1">
    <citation type="submission" date="2014-11" db="EMBL/GenBank/DDBJ databases">
        <authorList>
            <person name="Amaro Gonzalez C."/>
        </authorList>
    </citation>
    <scope>NUCLEOTIDE SEQUENCE</scope>
</reference>